<dbReference type="Proteomes" id="UP001626628">
    <property type="component" value="Chromosome"/>
</dbReference>
<evidence type="ECO:0000259" key="2">
    <source>
        <dbReference type="Pfam" id="PF03007"/>
    </source>
</evidence>
<dbReference type="RefSeq" id="WP_407284979.1">
    <property type="nucleotide sequence ID" value="NZ_CP147982.1"/>
</dbReference>
<dbReference type="EMBL" id="CP147982">
    <property type="protein sequence ID" value="WXK74749.1"/>
    <property type="molecule type" value="Genomic_DNA"/>
</dbReference>
<sequence length="438" mass="46793">MRPLFATPTHPVLGSRSGPRRNPVDVAFDQLARRATRDSHLHNTHVLLFEGGAPSLAAVRDHVARQAAALPALAHIAHGRRWRQVTAADPCAHVHEIALADRSGGRDLLLQAMLEQDLPPHGPRWGVWLVHGYADDEYALCYRSHHGFQDASAALYSVRALFGTRGLDGIEPPKRDRLSLSAAARVVGDLALAFLPAGRVAGLVPGSPGARAVVQAEVDLRRLHALAGATGRSINDVYLAVTAVAVGAWVSDEGVGQGQLHTCVPLDTRLRGETETGLGNKLGMARVRLSDLKDICTGSQGTTGGVAAHSRTDAASRIRMPEYRAAMRHLLDLVPGPVGRWSVRHLLHPRHTAMVTSRVVYPKRLAFGGAPVIDAFVIPSLLPGHLCFSTLSSLGSSAHVAFVADAALPGVDHLARRWTTALTDLEGQRGLVAQQVPE</sequence>
<evidence type="ECO:0000256" key="1">
    <source>
        <dbReference type="SAM" id="MobiDB-lite"/>
    </source>
</evidence>
<gene>
    <name evidence="3" type="ORF">WAB15_01500</name>
</gene>
<accession>A0ABZ2QKE6</accession>
<name>A0ABZ2QKE6_9ACTN</name>
<feature type="domain" description="O-acyltransferase WSD1-like N-terminal" evidence="2">
    <location>
        <begin position="58"/>
        <end position="159"/>
    </location>
</feature>
<evidence type="ECO:0000313" key="4">
    <source>
        <dbReference type="Proteomes" id="UP001626628"/>
    </source>
</evidence>
<reference evidence="3 4" key="1">
    <citation type="submission" date="2024-03" db="EMBL/GenBank/DDBJ databases">
        <title>The complete genome of Streptomyces sirii sp.nov.</title>
        <authorList>
            <person name="Zakalyukina Y.V."/>
            <person name="Belik A.R."/>
            <person name="Biryukov M.V."/>
            <person name="Baturina O.A."/>
            <person name="Kabilov M.R."/>
        </authorList>
    </citation>
    <scope>NUCLEOTIDE SEQUENCE [LARGE SCALE GENOMIC DNA]</scope>
    <source>
        <strain evidence="3 4">BP-8</strain>
    </source>
</reference>
<evidence type="ECO:0000313" key="3">
    <source>
        <dbReference type="EMBL" id="WXK74749.1"/>
    </source>
</evidence>
<proteinExistence type="predicted"/>
<protein>
    <submittedName>
        <fullName evidence="3">Wax ester/triacylglycerol synthase domain-containing protein</fullName>
    </submittedName>
</protein>
<keyword evidence="4" id="KW-1185">Reference proteome</keyword>
<organism evidence="3 4">
    <name type="scientific">Streptomyces sirii</name>
    <dbReference type="NCBI Taxonomy" id="3127701"/>
    <lineage>
        <taxon>Bacteria</taxon>
        <taxon>Bacillati</taxon>
        <taxon>Actinomycetota</taxon>
        <taxon>Actinomycetes</taxon>
        <taxon>Kitasatosporales</taxon>
        <taxon>Streptomycetaceae</taxon>
        <taxon>Streptomyces</taxon>
    </lineage>
</organism>
<dbReference type="Pfam" id="PF03007">
    <property type="entry name" value="WS_DGAT_cat"/>
    <property type="match status" value="1"/>
</dbReference>
<feature type="region of interest" description="Disordered" evidence="1">
    <location>
        <begin position="1"/>
        <end position="21"/>
    </location>
</feature>
<dbReference type="InterPro" id="IPR004255">
    <property type="entry name" value="O-acyltransferase_WSD1_N"/>
</dbReference>